<evidence type="ECO:0000313" key="3">
    <source>
        <dbReference type="EMBL" id="GJT47226.1"/>
    </source>
</evidence>
<comment type="caution">
    <text evidence="3">The sequence shown here is derived from an EMBL/GenBank/DDBJ whole genome shotgun (WGS) entry which is preliminary data.</text>
</comment>
<keyword evidence="4" id="KW-1185">Reference proteome</keyword>
<evidence type="ECO:0000259" key="2">
    <source>
        <dbReference type="Pfam" id="PF03732"/>
    </source>
</evidence>
<feature type="region of interest" description="Disordered" evidence="1">
    <location>
        <begin position="185"/>
        <end position="207"/>
    </location>
</feature>
<accession>A0ABQ5E8N9</accession>
<dbReference type="EMBL" id="BQNB010016050">
    <property type="protein sequence ID" value="GJT47226.1"/>
    <property type="molecule type" value="Genomic_DNA"/>
</dbReference>
<dbReference type="PANTHER" id="PTHR33223">
    <property type="entry name" value="CCHC-TYPE DOMAIN-CONTAINING PROTEIN"/>
    <property type="match status" value="1"/>
</dbReference>
<gene>
    <name evidence="3" type="ORF">Tco_0955941</name>
</gene>
<evidence type="ECO:0000256" key="1">
    <source>
        <dbReference type="SAM" id="MobiDB-lite"/>
    </source>
</evidence>
<dbReference type="PANTHER" id="PTHR33223:SF11">
    <property type="entry name" value="ELEMENT PROTEIN, PUTATIVE-RELATED"/>
    <property type="match status" value="1"/>
</dbReference>
<dbReference type="GO" id="GO:0003964">
    <property type="term" value="F:RNA-directed DNA polymerase activity"/>
    <property type="evidence" value="ECO:0007669"/>
    <property type="project" value="UniProtKB-KW"/>
</dbReference>
<sequence>MLRAFPMSLTGAVSRWLRNEPTGSITTWDGLKTKFLNKYCPPARTAKKIDEINNFQQEPDENLYQEWERFKELLIKCHQHYLMEIQEVAIQKMAEYSQKWNNGTSRSRSTETFDGLAAIQAQLNNLRIEIKKVNEKVYAAQVGCQQCKGTPTSWAIWWTFSEGGYRATTLGFYQRNSSNPAYQERRQSMEDTLSKCMSESTKRHEENSNLIKEIRALMDAAIRNQGASIKTLEIQIGQISKVLQERGFGSLPSSTEANPRDQVKSISTTIKADSYPIRRIRSSQYAISTRQNRTLMYETRQKIDVEFPRHLNGLRERMELDLEARLMGETLVINRSLNHLNGDYIKLNDLNEPFKLRRNQGDDLIPTIKEGEVIKEFKTRNDELDTAIDD</sequence>
<feature type="domain" description="Retrotransposon gag" evidence="2">
    <location>
        <begin position="4"/>
        <end position="82"/>
    </location>
</feature>
<reference evidence="3" key="2">
    <citation type="submission" date="2022-01" db="EMBL/GenBank/DDBJ databases">
        <authorList>
            <person name="Yamashiro T."/>
            <person name="Shiraishi A."/>
            <person name="Satake H."/>
            <person name="Nakayama K."/>
        </authorList>
    </citation>
    <scope>NUCLEOTIDE SEQUENCE</scope>
</reference>
<keyword evidence="3" id="KW-0808">Transferase</keyword>
<proteinExistence type="predicted"/>
<organism evidence="3 4">
    <name type="scientific">Tanacetum coccineum</name>
    <dbReference type="NCBI Taxonomy" id="301880"/>
    <lineage>
        <taxon>Eukaryota</taxon>
        <taxon>Viridiplantae</taxon>
        <taxon>Streptophyta</taxon>
        <taxon>Embryophyta</taxon>
        <taxon>Tracheophyta</taxon>
        <taxon>Spermatophyta</taxon>
        <taxon>Magnoliopsida</taxon>
        <taxon>eudicotyledons</taxon>
        <taxon>Gunneridae</taxon>
        <taxon>Pentapetalae</taxon>
        <taxon>asterids</taxon>
        <taxon>campanulids</taxon>
        <taxon>Asterales</taxon>
        <taxon>Asteraceae</taxon>
        <taxon>Asteroideae</taxon>
        <taxon>Anthemideae</taxon>
        <taxon>Anthemidinae</taxon>
        <taxon>Tanacetum</taxon>
    </lineage>
</organism>
<dbReference type="InterPro" id="IPR005162">
    <property type="entry name" value="Retrotrans_gag_dom"/>
</dbReference>
<evidence type="ECO:0000313" key="4">
    <source>
        <dbReference type="Proteomes" id="UP001151760"/>
    </source>
</evidence>
<dbReference type="Pfam" id="PF03732">
    <property type="entry name" value="Retrotrans_gag"/>
    <property type="match status" value="1"/>
</dbReference>
<protein>
    <submittedName>
        <fullName evidence="3">Reverse transcriptase domain-containing protein</fullName>
    </submittedName>
</protein>
<keyword evidence="3" id="KW-0695">RNA-directed DNA polymerase</keyword>
<dbReference type="Proteomes" id="UP001151760">
    <property type="component" value="Unassembled WGS sequence"/>
</dbReference>
<reference evidence="3" key="1">
    <citation type="journal article" date="2022" name="Int. J. Mol. Sci.">
        <title>Draft Genome of Tanacetum Coccineum: Genomic Comparison of Closely Related Tanacetum-Family Plants.</title>
        <authorList>
            <person name="Yamashiro T."/>
            <person name="Shiraishi A."/>
            <person name="Nakayama K."/>
            <person name="Satake H."/>
        </authorList>
    </citation>
    <scope>NUCLEOTIDE SEQUENCE</scope>
</reference>
<name>A0ABQ5E8N9_9ASTR</name>
<keyword evidence="3" id="KW-0548">Nucleotidyltransferase</keyword>